<dbReference type="InterPro" id="IPR017970">
    <property type="entry name" value="Homeobox_CS"/>
</dbReference>
<keyword evidence="5 6" id="KW-0539">Nucleus</keyword>
<keyword evidence="11" id="KW-1185">Reference proteome</keyword>
<comment type="subcellular location">
    <subcellularLocation>
        <location evidence="1 6 7">Nucleus</location>
    </subcellularLocation>
</comment>
<feature type="compositionally biased region" description="Polar residues" evidence="8">
    <location>
        <begin position="78"/>
        <end position="90"/>
    </location>
</feature>
<dbReference type="GO" id="GO:0000981">
    <property type="term" value="F:DNA-binding transcription factor activity, RNA polymerase II-specific"/>
    <property type="evidence" value="ECO:0007669"/>
    <property type="project" value="InterPro"/>
</dbReference>
<evidence type="ECO:0000256" key="7">
    <source>
        <dbReference type="RuleBase" id="RU000682"/>
    </source>
</evidence>
<dbReference type="OrthoDB" id="6159439at2759"/>
<keyword evidence="4 6" id="KW-0371">Homeobox</keyword>
<dbReference type="PRINTS" id="PR00024">
    <property type="entry name" value="HOMEOBOX"/>
</dbReference>
<evidence type="ECO:0000313" key="11">
    <source>
        <dbReference type="Proteomes" id="UP000281553"/>
    </source>
</evidence>
<feature type="region of interest" description="Disordered" evidence="8">
    <location>
        <begin position="41"/>
        <end position="155"/>
    </location>
</feature>
<gene>
    <name evidence="10" type="ORF">DILT_LOCUS6111</name>
</gene>
<dbReference type="Proteomes" id="UP000281553">
    <property type="component" value="Unassembled WGS sequence"/>
</dbReference>
<dbReference type="SMART" id="SM00389">
    <property type="entry name" value="HOX"/>
    <property type="match status" value="1"/>
</dbReference>
<evidence type="ECO:0000256" key="8">
    <source>
        <dbReference type="SAM" id="MobiDB-lite"/>
    </source>
</evidence>
<feature type="domain" description="Homeobox" evidence="9">
    <location>
        <begin position="1"/>
        <end position="46"/>
    </location>
</feature>
<dbReference type="PANTHER" id="PTHR45874">
    <property type="entry name" value="HOMEOBOX PROTEIN ABDOMINAL-B"/>
    <property type="match status" value="1"/>
</dbReference>
<evidence type="ECO:0000259" key="9">
    <source>
        <dbReference type="PROSITE" id="PS50071"/>
    </source>
</evidence>
<evidence type="ECO:0000313" key="10">
    <source>
        <dbReference type="EMBL" id="VDN10280.1"/>
    </source>
</evidence>
<feature type="compositionally biased region" description="Polar residues" evidence="8">
    <location>
        <begin position="48"/>
        <end position="68"/>
    </location>
</feature>
<evidence type="ECO:0000256" key="4">
    <source>
        <dbReference type="ARBA" id="ARBA00023155"/>
    </source>
</evidence>
<dbReference type="EMBL" id="UYRU01048812">
    <property type="protein sequence ID" value="VDN10280.1"/>
    <property type="molecule type" value="Genomic_DNA"/>
</dbReference>
<feature type="DNA-binding region" description="Homeobox" evidence="6">
    <location>
        <begin position="3"/>
        <end position="47"/>
    </location>
</feature>
<dbReference type="GO" id="GO:0003677">
    <property type="term" value="F:DNA binding"/>
    <property type="evidence" value="ECO:0007669"/>
    <property type="project" value="UniProtKB-UniRule"/>
</dbReference>
<organism evidence="10 11">
    <name type="scientific">Dibothriocephalus latus</name>
    <name type="common">Fish tapeworm</name>
    <name type="synonym">Diphyllobothrium latum</name>
    <dbReference type="NCBI Taxonomy" id="60516"/>
    <lineage>
        <taxon>Eukaryota</taxon>
        <taxon>Metazoa</taxon>
        <taxon>Spiralia</taxon>
        <taxon>Lophotrochozoa</taxon>
        <taxon>Platyhelminthes</taxon>
        <taxon>Cestoda</taxon>
        <taxon>Eucestoda</taxon>
        <taxon>Diphyllobothriidea</taxon>
        <taxon>Diphyllobothriidae</taxon>
        <taxon>Dibothriocephalus</taxon>
    </lineage>
</organism>
<feature type="compositionally biased region" description="Low complexity" evidence="8">
    <location>
        <begin position="112"/>
        <end position="126"/>
    </location>
</feature>
<evidence type="ECO:0000256" key="5">
    <source>
        <dbReference type="ARBA" id="ARBA00023242"/>
    </source>
</evidence>
<dbReference type="PROSITE" id="PS50071">
    <property type="entry name" value="HOMEOBOX_2"/>
    <property type="match status" value="1"/>
</dbReference>
<dbReference type="GO" id="GO:0005634">
    <property type="term" value="C:nucleus"/>
    <property type="evidence" value="ECO:0007669"/>
    <property type="project" value="UniProtKB-SubCell"/>
</dbReference>
<keyword evidence="3 6" id="KW-0238">DNA-binding</keyword>
<feature type="compositionally biased region" description="Basic and acidic residues" evidence="8">
    <location>
        <begin position="127"/>
        <end position="145"/>
    </location>
</feature>
<dbReference type="Pfam" id="PF00046">
    <property type="entry name" value="Homeodomain"/>
    <property type="match status" value="1"/>
</dbReference>
<evidence type="ECO:0000256" key="3">
    <source>
        <dbReference type="ARBA" id="ARBA00023125"/>
    </source>
</evidence>
<reference evidence="10 11" key="1">
    <citation type="submission" date="2018-11" db="EMBL/GenBank/DDBJ databases">
        <authorList>
            <consortium name="Pathogen Informatics"/>
        </authorList>
    </citation>
    <scope>NUCLEOTIDE SEQUENCE [LARGE SCALE GENOMIC DNA]</scope>
</reference>
<evidence type="ECO:0000256" key="6">
    <source>
        <dbReference type="PROSITE-ProRule" id="PRU00108"/>
    </source>
</evidence>
<dbReference type="InterPro" id="IPR009057">
    <property type="entry name" value="Homeodomain-like_sf"/>
</dbReference>
<sequence>MVLENEYLVATYITRQKRWEISCKLHLTERQVKVWFQNRRMKSKKLQSRTPNSTNPMKQETEPLQQPTTPMPPYSVYAQPTSGQPFSSRFTPLAKTLEADIPKSPMQRMDATDFGSTSTTSAATETQRSDRDSNGRDYTPPRHTESQQASQQRQFCKMPSVGLLQQKLPEGRIPVISPFEPKSMLQSSLAQVGGQLSEMGRSEGIDRSVTGAGISGGAFDAIASRFQMPGYQSTPGSHAYSPNPQACIMNKFSPS</sequence>
<evidence type="ECO:0000256" key="2">
    <source>
        <dbReference type="ARBA" id="ARBA00006317"/>
    </source>
</evidence>
<accession>A0A3P7L9Y3</accession>
<dbReference type="AlphaFoldDB" id="A0A3P7L9Y3"/>
<evidence type="ECO:0000256" key="1">
    <source>
        <dbReference type="ARBA" id="ARBA00004123"/>
    </source>
</evidence>
<comment type="similarity">
    <text evidence="2">Belongs to the Abd-B homeobox family.</text>
</comment>
<dbReference type="CDD" id="cd00086">
    <property type="entry name" value="homeodomain"/>
    <property type="match status" value="1"/>
</dbReference>
<dbReference type="InterPro" id="IPR001356">
    <property type="entry name" value="HD"/>
</dbReference>
<dbReference type="PROSITE" id="PS00027">
    <property type="entry name" value="HOMEOBOX_1"/>
    <property type="match status" value="1"/>
</dbReference>
<dbReference type="InterPro" id="IPR020479">
    <property type="entry name" value="HD_metazoa"/>
</dbReference>
<proteinExistence type="inferred from homology"/>
<name>A0A3P7L9Y3_DIBLA</name>
<dbReference type="Gene3D" id="1.10.10.60">
    <property type="entry name" value="Homeodomain-like"/>
    <property type="match status" value="1"/>
</dbReference>
<dbReference type="InterPro" id="IPR046333">
    <property type="entry name" value="HXA10/ABDB-like"/>
</dbReference>
<dbReference type="SUPFAM" id="SSF46689">
    <property type="entry name" value="Homeodomain-like"/>
    <property type="match status" value="1"/>
</dbReference>
<protein>
    <recommendedName>
        <fullName evidence="9">Homeobox domain-containing protein</fullName>
    </recommendedName>
</protein>